<gene>
    <name evidence="1" type="ORF">GFD24_08900</name>
</gene>
<protein>
    <submittedName>
        <fullName evidence="1">Uncharacterized protein</fullName>
    </submittedName>
</protein>
<evidence type="ECO:0000313" key="2">
    <source>
        <dbReference type="Proteomes" id="UP000469943"/>
    </source>
</evidence>
<organism evidence="1 2">
    <name type="scientific">Bifidobacterium ramosum</name>
    <dbReference type="NCBI Taxonomy" id="1798158"/>
    <lineage>
        <taxon>Bacteria</taxon>
        <taxon>Bacillati</taxon>
        <taxon>Actinomycetota</taxon>
        <taxon>Actinomycetes</taxon>
        <taxon>Bifidobacteriales</taxon>
        <taxon>Bifidobacteriaceae</taxon>
        <taxon>Bifidobacterium</taxon>
    </lineage>
</organism>
<evidence type="ECO:0000313" key="1">
    <source>
        <dbReference type="EMBL" id="NEG72314.1"/>
    </source>
</evidence>
<reference evidence="1 2" key="1">
    <citation type="submission" date="2019-10" db="EMBL/GenBank/DDBJ databases">
        <title>Bifidobacterium from non-human primates.</title>
        <authorList>
            <person name="Modesto M."/>
        </authorList>
    </citation>
    <scope>NUCLEOTIDE SEQUENCE [LARGE SCALE GENOMIC DNA]</scope>
    <source>
        <strain evidence="1 2">TREM</strain>
    </source>
</reference>
<dbReference type="EMBL" id="WHZX01000007">
    <property type="protein sequence ID" value="NEG72314.1"/>
    <property type="molecule type" value="Genomic_DNA"/>
</dbReference>
<dbReference type="AlphaFoldDB" id="A0A7K3TDR8"/>
<name>A0A7K3TDR8_9BIFI</name>
<proteinExistence type="predicted"/>
<sequence>MADAQADVPTPACRRRAMTVEEQCDVMAQHGITFQKCSRENAKRFLQDNTYLEVSAVIVSDALFYNGFEIAPPLPVPPACPNASKMRTLHV</sequence>
<accession>A0A7K3TDR8</accession>
<dbReference type="Proteomes" id="UP000469943">
    <property type="component" value="Unassembled WGS sequence"/>
</dbReference>
<comment type="caution">
    <text evidence="1">The sequence shown here is derived from an EMBL/GenBank/DDBJ whole genome shotgun (WGS) entry which is preliminary data.</text>
</comment>
<dbReference type="RefSeq" id="WP_152358476.1">
    <property type="nucleotide sequence ID" value="NZ_WBSM01000007.1"/>
</dbReference>